<evidence type="ECO:0000256" key="2">
    <source>
        <dbReference type="SAM" id="Phobius"/>
    </source>
</evidence>
<feature type="region of interest" description="Disordered" evidence="1">
    <location>
        <begin position="151"/>
        <end position="237"/>
    </location>
</feature>
<protein>
    <submittedName>
        <fullName evidence="3">Uncharacterized protein</fullName>
    </submittedName>
</protein>
<evidence type="ECO:0000313" key="4">
    <source>
        <dbReference type="Proteomes" id="UP000250140"/>
    </source>
</evidence>
<feature type="compositionally biased region" description="Low complexity" evidence="1">
    <location>
        <begin position="1"/>
        <end position="27"/>
    </location>
</feature>
<dbReference type="AlphaFoldDB" id="A0A8E2EWK5"/>
<dbReference type="Proteomes" id="UP000250140">
    <property type="component" value="Unassembled WGS sequence"/>
</dbReference>
<name>A0A8E2EWK5_9PEZI</name>
<feature type="region of interest" description="Disordered" evidence="1">
    <location>
        <begin position="63"/>
        <end position="111"/>
    </location>
</feature>
<keyword evidence="4" id="KW-1185">Reference proteome</keyword>
<feature type="compositionally biased region" description="Basic and acidic residues" evidence="1">
    <location>
        <begin position="100"/>
        <end position="111"/>
    </location>
</feature>
<gene>
    <name evidence="3" type="ORF">AOQ84DRAFT_379103</name>
</gene>
<sequence length="237" mass="24957">MAPAAATSSAPTTTVSATSTPAPSQSSGDDTASIVAGVVFGVFIFAAIVILTLWLINRRRELNSLPPSHRPTATYRPFPRSSSTSSQSKGLLANVETSQLDDKSSMFSRDRSSSSATLAIYVPDHEQSTRRPSTSSLNLLPLQITPLSEISSPVGRAASNGSGGSRRSRISSRNGSDEESGEAQDLGVARTRPRSTSTASTRYYDPNSTPPAPPVPTLWLGQDRLSAADGSGSYQRV</sequence>
<keyword evidence="2" id="KW-0812">Transmembrane</keyword>
<evidence type="ECO:0000313" key="3">
    <source>
        <dbReference type="EMBL" id="OCL05925.1"/>
    </source>
</evidence>
<dbReference type="CDD" id="cd12087">
    <property type="entry name" value="TM_EGFR-like"/>
    <property type="match status" value="1"/>
</dbReference>
<accession>A0A8E2EWK5</accession>
<reference evidence="3 4" key="1">
    <citation type="journal article" date="2016" name="Nat. Commun.">
        <title>Ectomycorrhizal ecology is imprinted in the genome of the dominant symbiotic fungus Cenococcum geophilum.</title>
        <authorList>
            <consortium name="DOE Joint Genome Institute"/>
            <person name="Peter M."/>
            <person name="Kohler A."/>
            <person name="Ohm R.A."/>
            <person name="Kuo A."/>
            <person name="Krutzmann J."/>
            <person name="Morin E."/>
            <person name="Arend M."/>
            <person name="Barry K.W."/>
            <person name="Binder M."/>
            <person name="Choi C."/>
            <person name="Clum A."/>
            <person name="Copeland A."/>
            <person name="Grisel N."/>
            <person name="Haridas S."/>
            <person name="Kipfer T."/>
            <person name="LaButti K."/>
            <person name="Lindquist E."/>
            <person name="Lipzen A."/>
            <person name="Maire R."/>
            <person name="Meier B."/>
            <person name="Mihaltcheva S."/>
            <person name="Molinier V."/>
            <person name="Murat C."/>
            <person name="Poggeler S."/>
            <person name="Quandt C.A."/>
            <person name="Sperisen C."/>
            <person name="Tritt A."/>
            <person name="Tisserant E."/>
            <person name="Crous P.W."/>
            <person name="Henrissat B."/>
            <person name="Nehls U."/>
            <person name="Egli S."/>
            <person name="Spatafora J.W."/>
            <person name="Grigoriev I.V."/>
            <person name="Martin F.M."/>
        </authorList>
    </citation>
    <scope>NUCLEOTIDE SEQUENCE [LARGE SCALE GENOMIC DNA]</scope>
    <source>
        <strain evidence="3 4">CBS 207.34</strain>
    </source>
</reference>
<evidence type="ECO:0000256" key="1">
    <source>
        <dbReference type="SAM" id="MobiDB-lite"/>
    </source>
</evidence>
<organism evidence="3 4">
    <name type="scientific">Glonium stellatum</name>
    <dbReference type="NCBI Taxonomy" id="574774"/>
    <lineage>
        <taxon>Eukaryota</taxon>
        <taxon>Fungi</taxon>
        <taxon>Dikarya</taxon>
        <taxon>Ascomycota</taxon>
        <taxon>Pezizomycotina</taxon>
        <taxon>Dothideomycetes</taxon>
        <taxon>Pleosporomycetidae</taxon>
        <taxon>Gloniales</taxon>
        <taxon>Gloniaceae</taxon>
        <taxon>Glonium</taxon>
    </lineage>
</organism>
<dbReference type="OrthoDB" id="3783802at2759"/>
<feature type="region of interest" description="Disordered" evidence="1">
    <location>
        <begin position="1"/>
        <end position="29"/>
    </location>
</feature>
<keyword evidence="2" id="KW-0472">Membrane</keyword>
<dbReference type="EMBL" id="KV750173">
    <property type="protein sequence ID" value="OCL05925.1"/>
    <property type="molecule type" value="Genomic_DNA"/>
</dbReference>
<keyword evidence="2" id="KW-1133">Transmembrane helix</keyword>
<feature type="transmembrane region" description="Helical" evidence="2">
    <location>
        <begin position="33"/>
        <end position="56"/>
    </location>
</feature>
<proteinExistence type="predicted"/>